<evidence type="ECO:0000313" key="2">
    <source>
        <dbReference type="EMBL" id="KAF2261621.1"/>
    </source>
</evidence>
<feature type="compositionally biased region" description="Basic residues" evidence="1">
    <location>
        <begin position="120"/>
        <end position="129"/>
    </location>
</feature>
<keyword evidence="3" id="KW-1185">Reference proteome</keyword>
<evidence type="ECO:0000313" key="3">
    <source>
        <dbReference type="Proteomes" id="UP000800093"/>
    </source>
</evidence>
<dbReference type="EMBL" id="ML986653">
    <property type="protein sequence ID" value="KAF2261621.1"/>
    <property type="molecule type" value="Genomic_DNA"/>
</dbReference>
<proteinExistence type="predicted"/>
<feature type="compositionally biased region" description="Gly residues" evidence="1">
    <location>
        <begin position="95"/>
        <end position="114"/>
    </location>
</feature>
<feature type="compositionally biased region" description="Basic and acidic residues" evidence="1">
    <location>
        <begin position="144"/>
        <end position="163"/>
    </location>
</feature>
<dbReference type="Proteomes" id="UP000800093">
    <property type="component" value="Unassembled WGS sequence"/>
</dbReference>
<sequence>MTELARHQLRFTRCWGRMWPMTLCRGRAAADSTGNAQKTLIRVWANGGTRGRAMAPRLGPGTTLAHAQSFVEARSGVASTCVAPPVAGQDRRGQGEAGQGEAGQGRAGQGGEVVEGGQTHARRWNRPLRSRCTGGRSGKQLPVGERRGLEREKEQGGLARREPFEEWPGKLGGVRKFTALAFSPQPSANYQSRPVATTYWPLGSCVCCLLPWQRPLACCSAQNLPALERALRAIERLKDAIELSQRRAGSTTALSTADRALLAPFLCSEHLAISLQLCRPPPSSGRWAPAGAGLGVVRRASESQAAELALTCGHDRELQPACGFPLCGAPGLPQAPAARLPRQPTL</sequence>
<protein>
    <submittedName>
        <fullName evidence="2">Uncharacterized protein</fullName>
    </submittedName>
</protein>
<comment type="caution">
    <text evidence="2">The sequence shown here is derived from an EMBL/GenBank/DDBJ whole genome shotgun (WGS) entry which is preliminary data.</text>
</comment>
<dbReference type="AlphaFoldDB" id="A0A9P4K4A9"/>
<accession>A0A9P4K4A9</accession>
<evidence type="ECO:0000256" key="1">
    <source>
        <dbReference type="SAM" id="MobiDB-lite"/>
    </source>
</evidence>
<gene>
    <name evidence="2" type="ORF">CC78DRAFT_583426</name>
</gene>
<name>A0A9P4K4A9_9PLEO</name>
<organism evidence="2 3">
    <name type="scientific">Lojkania enalia</name>
    <dbReference type="NCBI Taxonomy" id="147567"/>
    <lineage>
        <taxon>Eukaryota</taxon>
        <taxon>Fungi</taxon>
        <taxon>Dikarya</taxon>
        <taxon>Ascomycota</taxon>
        <taxon>Pezizomycotina</taxon>
        <taxon>Dothideomycetes</taxon>
        <taxon>Pleosporomycetidae</taxon>
        <taxon>Pleosporales</taxon>
        <taxon>Pleosporales incertae sedis</taxon>
        <taxon>Lojkania</taxon>
    </lineage>
</organism>
<reference evidence="3" key="1">
    <citation type="journal article" date="2020" name="Stud. Mycol.">
        <title>101 Dothideomycetes genomes: A test case for predicting lifestyles and emergence of pathogens.</title>
        <authorList>
            <person name="Haridas S."/>
            <person name="Albert R."/>
            <person name="Binder M."/>
            <person name="Bloem J."/>
            <person name="LaButti K."/>
            <person name="Salamov A."/>
            <person name="Andreopoulos B."/>
            <person name="Baker S."/>
            <person name="Barry K."/>
            <person name="Bills G."/>
            <person name="Bluhm B."/>
            <person name="Cannon C."/>
            <person name="Castanera R."/>
            <person name="Culley D."/>
            <person name="Daum C."/>
            <person name="Ezra D."/>
            <person name="Gonzalez J."/>
            <person name="Henrissat B."/>
            <person name="Kuo A."/>
            <person name="Liang C."/>
            <person name="Lipzen A."/>
            <person name="Lutzoni F."/>
            <person name="Magnuson J."/>
            <person name="Mondo S."/>
            <person name="Nolan M."/>
            <person name="Ohm R."/>
            <person name="Pangilinan J."/>
            <person name="Park H.-J."/>
            <person name="Ramirez L."/>
            <person name="Alfaro M."/>
            <person name="Sun H."/>
            <person name="Tritt A."/>
            <person name="Yoshinaga Y."/>
            <person name="Zwiers L.-H."/>
            <person name="Turgeon B."/>
            <person name="Goodwin S."/>
            <person name="Spatafora J."/>
            <person name="Crous P."/>
            <person name="Grigoriev I."/>
        </authorList>
    </citation>
    <scope>NUCLEOTIDE SEQUENCE [LARGE SCALE GENOMIC DNA]</scope>
    <source>
        <strain evidence="3">CBS 304.66</strain>
    </source>
</reference>
<feature type="region of interest" description="Disordered" evidence="1">
    <location>
        <begin position="82"/>
        <end position="163"/>
    </location>
</feature>